<organism evidence="2 3">
    <name type="scientific">Adhaeribacter radiodurans</name>
    <dbReference type="NCBI Taxonomy" id="2745197"/>
    <lineage>
        <taxon>Bacteria</taxon>
        <taxon>Pseudomonadati</taxon>
        <taxon>Bacteroidota</taxon>
        <taxon>Cytophagia</taxon>
        <taxon>Cytophagales</taxon>
        <taxon>Hymenobacteraceae</taxon>
        <taxon>Adhaeribacter</taxon>
    </lineage>
</organism>
<dbReference type="AlphaFoldDB" id="A0A7L7LCQ8"/>
<keyword evidence="3" id="KW-1185">Reference proteome</keyword>
<dbReference type="SUPFAM" id="SSF51306">
    <property type="entry name" value="LexA/Signal peptidase"/>
    <property type="match status" value="1"/>
</dbReference>
<sequence length="127" mass="14647">MESLIVSPSKLPSLARGIFLERNDNFNEQDPEAEYIIKHRGDSMLPFIGPGDHLKVRMQKPDSWIQFGCSYLIFTSQLAFVARIYKGSTPDKWLLKRDNSEHYNDQEIDKSLVKGLFIITQILKTIC</sequence>
<accession>A0A7L7LCQ8</accession>
<dbReference type="InterPro" id="IPR036286">
    <property type="entry name" value="LexA/Signal_pep-like_sf"/>
</dbReference>
<gene>
    <name evidence="2" type="ORF">HUW48_19935</name>
</gene>
<name>A0A7L7LCQ8_9BACT</name>
<feature type="domain" description="Peptidase S24/S26A/S26B/S26C" evidence="1">
    <location>
        <begin position="29"/>
        <end position="110"/>
    </location>
</feature>
<reference evidence="2 3" key="1">
    <citation type="submission" date="2020-06" db="EMBL/GenBank/DDBJ databases">
        <authorList>
            <person name="Hwang Y.J."/>
        </authorList>
    </citation>
    <scope>NUCLEOTIDE SEQUENCE [LARGE SCALE GENOMIC DNA]</scope>
    <source>
        <strain evidence="2 3">KUDC8001</strain>
    </source>
</reference>
<dbReference type="RefSeq" id="WP_182412615.1">
    <property type="nucleotide sequence ID" value="NZ_CP055153.1"/>
</dbReference>
<protein>
    <recommendedName>
        <fullName evidence="1">Peptidase S24/S26A/S26B/S26C domain-containing protein</fullName>
    </recommendedName>
</protein>
<reference evidence="2 3" key="2">
    <citation type="submission" date="2020-08" db="EMBL/GenBank/DDBJ databases">
        <title>Adhaeribacter dokdonensis sp. nov., isolated from the rhizosphere of Elymus tsukushiensis, a plant native to the Dokdo Islands, Republic of Korea.</title>
        <authorList>
            <person name="Ghim S.Y."/>
        </authorList>
    </citation>
    <scope>NUCLEOTIDE SEQUENCE [LARGE SCALE GENOMIC DNA]</scope>
    <source>
        <strain evidence="2 3">KUDC8001</strain>
    </source>
</reference>
<dbReference type="EMBL" id="CP055153">
    <property type="protein sequence ID" value="QMU30159.1"/>
    <property type="molecule type" value="Genomic_DNA"/>
</dbReference>
<dbReference type="Gene3D" id="2.10.109.10">
    <property type="entry name" value="Umud Fragment, subunit A"/>
    <property type="match status" value="1"/>
</dbReference>
<dbReference type="InterPro" id="IPR015927">
    <property type="entry name" value="Peptidase_S24_S26A/B/C"/>
</dbReference>
<proteinExistence type="predicted"/>
<dbReference type="Pfam" id="PF00717">
    <property type="entry name" value="Peptidase_S24"/>
    <property type="match status" value="1"/>
</dbReference>
<dbReference type="KEGG" id="add:HUW48_19935"/>
<evidence type="ECO:0000313" key="3">
    <source>
        <dbReference type="Proteomes" id="UP000514509"/>
    </source>
</evidence>
<evidence type="ECO:0000313" key="2">
    <source>
        <dbReference type="EMBL" id="QMU30159.1"/>
    </source>
</evidence>
<dbReference type="Proteomes" id="UP000514509">
    <property type="component" value="Chromosome"/>
</dbReference>
<evidence type="ECO:0000259" key="1">
    <source>
        <dbReference type="Pfam" id="PF00717"/>
    </source>
</evidence>